<evidence type="ECO:0000313" key="3">
    <source>
        <dbReference type="Proteomes" id="UP000199165"/>
    </source>
</evidence>
<dbReference type="InterPro" id="IPR050523">
    <property type="entry name" value="AKR_Detox_Biosynth"/>
</dbReference>
<gene>
    <name evidence="2" type="ORF">SAMN04487904_10153</name>
</gene>
<sequence length="311" mass="34209">MRQRQLGNTGLHVSRLALGTMNWGYSTHTDQAAAQLATFHEAGGTLLETSPTYQQGRSEAILGELLETTVPRERLTIATQTELRATSRTNLLDCLHGSLRRLRVEHIDLWQLRGWNPNIPLQETLETLQHAVNSGKVRYIGLSEQHSWQLATTATLRRTLPTHLPLASTQTEYSLLRRTPENRLLPAAEHHQLSALAQAPLGRGILTGKYLDETPPDSRRADPNLTAYIDHHDTTRAARITHAVTTAADGLGTSPAAVALAWIRDRPTVGAPVLGARTHEQLKTCLGCEEITLPPAIQAALDDVSDPHNDH</sequence>
<dbReference type="RefSeq" id="WP_092972585.1">
    <property type="nucleotide sequence ID" value="NZ_FPAT01000001.1"/>
</dbReference>
<dbReference type="InterPro" id="IPR036812">
    <property type="entry name" value="NAD(P)_OxRdtase_dom_sf"/>
</dbReference>
<keyword evidence="3" id="KW-1185">Reference proteome</keyword>
<feature type="domain" description="NADP-dependent oxidoreductase" evidence="1">
    <location>
        <begin position="15"/>
        <end position="304"/>
    </location>
</feature>
<accession>A0A1I6X3I9</accession>
<dbReference type="PANTHER" id="PTHR43364">
    <property type="entry name" value="NADH-SPECIFIC METHYLGLYOXAL REDUCTASE-RELATED"/>
    <property type="match status" value="1"/>
</dbReference>
<protein>
    <submittedName>
        <fullName evidence="2">Predicted oxidoreductase</fullName>
    </submittedName>
</protein>
<dbReference type="InterPro" id="IPR023210">
    <property type="entry name" value="NADP_OxRdtase_dom"/>
</dbReference>
<evidence type="ECO:0000313" key="2">
    <source>
        <dbReference type="EMBL" id="SFT32441.1"/>
    </source>
</evidence>
<dbReference type="SUPFAM" id="SSF51430">
    <property type="entry name" value="NAD(P)-linked oxidoreductase"/>
    <property type="match status" value="1"/>
</dbReference>
<evidence type="ECO:0000259" key="1">
    <source>
        <dbReference type="Pfam" id="PF00248"/>
    </source>
</evidence>
<name>A0A1I6X3I9_9ACTN</name>
<dbReference type="AlphaFoldDB" id="A0A1I6X3I9"/>
<proteinExistence type="predicted"/>
<dbReference type="Pfam" id="PF00248">
    <property type="entry name" value="Aldo_ket_red"/>
    <property type="match status" value="1"/>
</dbReference>
<dbReference type="STRING" id="995060.SAMN04487904_10153"/>
<organism evidence="2 3">
    <name type="scientific">Actinopolyspora righensis</name>
    <dbReference type="NCBI Taxonomy" id="995060"/>
    <lineage>
        <taxon>Bacteria</taxon>
        <taxon>Bacillati</taxon>
        <taxon>Actinomycetota</taxon>
        <taxon>Actinomycetes</taxon>
        <taxon>Actinopolysporales</taxon>
        <taxon>Actinopolysporaceae</taxon>
        <taxon>Actinopolyspora</taxon>
        <taxon>Actinopolyspora alba group</taxon>
    </lineage>
</organism>
<dbReference type="GO" id="GO:0005829">
    <property type="term" value="C:cytosol"/>
    <property type="evidence" value="ECO:0007669"/>
    <property type="project" value="TreeGrafter"/>
</dbReference>
<dbReference type="EMBL" id="FPAT01000001">
    <property type="protein sequence ID" value="SFT32441.1"/>
    <property type="molecule type" value="Genomic_DNA"/>
</dbReference>
<dbReference type="Gene3D" id="3.20.20.100">
    <property type="entry name" value="NADP-dependent oxidoreductase domain"/>
    <property type="match status" value="1"/>
</dbReference>
<reference evidence="3" key="1">
    <citation type="submission" date="2016-10" db="EMBL/GenBank/DDBJ databases">
        <authorList>
            <person name="Varghese N."/>
            <person name="Submissions S."/>
        </authorList>
    </citation>
    <scope>NUCLEOTIDE SEQUENCE [LARGE SCALE GENOMIC DNA]</scope>
    <source>
        <strain evidence="3">DSM 45501</strain>
    </source>
</reference>
<dbReference type="Proteomes" id="UP000199165">
    <property type="component" value="Unassembled WGS sequence"/>
</dbReference>
<dbReference type="PANTHER" id="PTHR43364:SF18">
    <property type="entry name" value="OXIDOREDUCTASE"/>
    <property type="match status" value="1"/>
</dbReference>